<keyword evidence="4" id="KW-1185">Reference proteome</keyword>
<dbReference type="Pfam" id="PF13833">
    <property type="entry name" value="EF-hand_8"/>
    <property type="match status" value="1"/>
</dbReference>
<evidence type="ECO:0000313" key="4">
    <source>
        <dbReference type="Proteomes" id="UP001165160"/>
    </source>
</evidence>
<evidence type="ECO:0000256" key="1">
    <source>
        <dbReference type="SAM" id="Coils"/>
    </source>
</evidence>
<dbReference type="InterPro" id="IPR002048">
    <property type="entry name" value="EF_hand_dom"/>
</dbReference>
<dbReference type="GO" id="GO:0005509">
    <property type="term" value="F:calcium ion binding"/>
    <property type="evidence" value="ECO:0007669"/>
    <property type="project" value="InterPro"/>
</dbReference>
<keyword evidence="1" id="KW-0175">Coiled coil</keyword>
<feature type="coiled-coil region" evidence="1">
    <location>
        <begin position="67"/>
        <end position="94"/>
    </location>
</feature>
<feature type="domain" description="EF-hand" evidence="2">
    <location>
        <begin position="107"/>
        <end position="141"/>
    </location>
</feature>
<dbReference type="Proteomes" id="UP001165160">
    <property type="component" value="Unassembled WGS sequence"/>
</dbReference>
<evidence type="ECO:0000313" key="3">
    <source>
        <dbReference type="EMBL" id="GMH81524.1"/>
    </source>
</evidence>
<comment type="caution">
    <text evidence="3">The sequence shown here is derived from an EMBL/GenBank/DDBJ whole genome shotgun (WGS) entry which is preliminary data.</text>
</comment>
<sequence length="267" mass="30667">MSDGEAPLPNMIPGEGNLIAPVELRELRRVYDQFCNLSDKLKITDLLYPAQKRVALLKSPEMADEDEVKLNMEINELECDIEKWEHELDVIKRRPVQVIRASDVAAALKKLGKKTSKKEVLEMIWEVDENLDEVIDWDEFCLNFQRNVHDNSGLEPANFYNLVQFMIYDANDNGYVSIDETMNMLYARYGRDLMEEKISYLFGSAKGQKVTEEGKEGGEIDFTAYIEAVEKTQLKMFHESELGRTILAKGKRKVDPNLAKTRAKKGH</sequence>
<protein>
    <recommendedName>
        <fullName evidence="2">EF-hand domain-containing protein</fullName>
    </recommendedName>
</protein>
<proteinExistence type="predicted"/>
<name>A0A9W7B0G4_9STRA</name>
<gene>
    <name evidence="3" type="ORF">TrVE_jg1067</name>
</gene>
<dbReference type="SUPFAM" id="SSF47473">
    <property type="entry name" value="EF-hand"/>
    <property type="match status" value="1"/>
</dbReference>
<dbReference type="EMBL" id="BRXX01000003">
    <property type="protein sequence ID" value="GMH81524.1"/>
    <property type="molecule type" value="Genomic_DNA"/>
</dbReference>
<dbReference type="Gene3D" id="1.10.238.10">
    <property type="entry name" value="EF-hand"/>
    <property type="match status" value="1"/>
</dbReference>
<evidence type="ECO:0000259" key="2">
    <source>
        <dbReference type="Pfam" id="PF13833"/>
    </source>
</evidence>
<accession>A0A9W7B0G4</accession>
<organism evidence="3 4">
    <name type="scientific">Triparma verrucosa</name>
    <dbReference type="NCBI Taxonomy" id="1606542"/>
    <lineage>
        <taxon>Eukaryota</taxon>
        <taxon>Sar</taxon>
        <taxon>Stramenopiles</taxon>
        <taxon>Ochrophyta</taxon>
        <taxon>Bolidophyceae</taxon>
        <taxon>Parmales</taxon>
        <taxon>Triparmaceae</taxon>
        <taxon>Triparma</taxon>
    </lineage>
</organism>
<dbReference type="InterPro" id="IPR011992">
    <property type="entry name" value="EF-hand-dom_pair"/>
</dbReference>
<reference evidence="4" key="1">
    <citation type="journal article" date="2023" name="Commun. Biol.">
        <title>Genome analysis of Parmales, the sister group of diatoms, reveals the evolutionary specialization of diatoms from phago-mixotrophs to photoautotrophs.</title>
        <authorList>
            <person name="Ban H."/>
            <person name="Sato S."/>
            <person name="Yoshikawa S."/>
            <person name="Yamada K."/>
            <person name="Nakamura Y."/>
            <person name="Ichinomiya M."/>
            <person name="Sato N."/>
            <person name="Blanc-Mathieu R."/>
            <person name="Endo H."/>
            <person name="Kuwata A."/>
            <person name="Ogata H."/>
        </authorList>
    </citation>
    <scope>NUCLEOTIDE SEQUENCE [LARGE SCALE GENOMIC DNA]</scope>
    <source>
        <strain evidence="4">NIES 3699</strain>
    </source>
</reference>
<dbReference type="AlphaFoldDB" id="A0A9W7B0G4"/>